<keyword evidence="3" id="KW-1003">Cell membrane</keyword>
<dbReference type="EMBL" id="LWCS01000028">
    <property type="protein sequence ID" value="OAN37402.1"/>
    <property type="molecule type" value="Genomic_DNA"/>
</dbReference>
<sequence length="491" mass="50431">MSRRDPLLLAWSLMRPRISRVAIAVTLGALSLGSALALTAVSAWLITRAWEMPPVLTLTVAAVTVRALGISRGLLGYCERLVSHDTALRAAGSTRERLFTRLATGPEDAVMRRSSGDLVARVGNGVDELADVLVRAVVPIGVAAVLGVCAVTTIATISPTAGAVLALCMTVAGVAAPAMAARAAVAAENVAVEHHSRRDAAAMLALEHAPELRVAGRLSGVIATAADEQRRWGRAIDRAAAPAAVAAAAPTAAIGVSVLGAALAGIALSDSVAPTTVAILMLVPLAAFEATTALPSAAIALIRARIAAQRLLTLTDPVDDDRRPAVAPLNLKPGDRVAVVGPSGCGKTTLLMHTPGVFFAEDAHLFSTTVRDNLLVARGDATDDELVGALQRAGLEEWLAQLPDGLSTLLAGGAAAVSAGQRRRLLLARALTSTAQTVLLDEPTEHLDASDADEIMAQLLTPGALFGSERTVVVATHHLPESVSVEVISPA</sequence>
<keyword evidence="8 11" id="KW-1133">Transmembrane helix</keyword>
<comment type="similarity">
    <text evidence="10">Belongs to the ABC transporter superfamily. Siderophore-Fe(3+) uptake transporter (SIUT) (TC 3.A.1.21) family.</text>
</comment>
<evidence type="ECO:0000256" key="2">
    <source>
        <dbReference type="ARBA" id="ARBA00022448"/>
    </source>
</evidence>
<evidence type="ECO:0000313" key="15">
    <source>
        <dbReference type="Proteomes" id="UP000078396"/>
    </source>
</evidence>
<feature type="transmembrane region" description="Helical" evidence="11">
    <location>
        <begin position="21"/>
        <end position="46"/>
    </location>
</feature>
<dbReference type="InterPro" id="IPR039421">
    <property type="entry name" value="Type_1_exporter"/>
</dbReference>
<dbReference type="GO" id="GO:0005524">
    <property type="term" value="F:ATP binding"/>
    <property type="evidence" value="ECO:0007669"/>
    <property type="project" value="UniProtKB-KW"/>
</dbReference>
<dbReference type="Proteomes" id="UP000078396">
    <property type="component" value="Unassembled WGS sequence"/>
</dbReference>
<name>A0A178LTL3_MYCIR</name>
<dbReference type="OrthoDB" id="3237158at2"/>
<evidence type="ECO:0000256" key="9">
    <source>
        <dbReference type="ARBA" id="ARBA00023136"/>
    </source>
</evidence>
<keyword evidence="6 14" id="KW-0067">ATP-binding</keyword>
<evidence type="ECO:0000313" key="14">
    <source>
        <dbReference type="EMBL" id="OAN37402.1"/>
    </source>
</evidence>
<dbReference type="GO" id="GO:0005886">
    <property type="term" value="C:plasma membrane"/>
    <property type="evidence" value="ECO:0007669"/>
    <property type="project" value="UniProtKB-SubCell"/>
</dbReference>
<feature type="transmembrane region" description="Helical" evidence="11">
    <location>
        <begin position="163"/>
        <end position="185"/>
    </location>
</feature>
<evidence type="ECO:0000256" key="1">
    <source>
        <dbReference type="ARBA" id="ARBA00004429"/>
    </source>
</evidence>
<evidence type="ECO:0000256" key="6">
    <source>
        <dbReference type="ARBA" id="ARBA00022840"/>
    </source>
</evidence>
<proteinExistence type="inferred from homology"/>
<feature type="domain" description="ABC transmembrane type-1" evidence="13">
    <location>
        <begin position="22"/>
        <end position="303"/>
    </location>
</feature>
<dbReference type="PANTHER" id="PTHR24221">
    <property type="entry name" value="ATP-BINDING CASSETTE SUB-FAMILY B"/>
    <property type="match status" value="1"/>
</dbReference>
<accession>A0A178LTL3</accession>
<dbReference type="GO" id="GO:0016887">
    <property type="term" value="F:ATP hydrolysis activity"/>
    <property type="evidence" value="ECO:0007669"/>
    <property type="project" value="InterPro"/>
</dbReference>
<feature type="transmembrane region" description="Helical" evidence="11">
    <location>
        <begin position="52"/>
        <end position="70"/>
    </location>
</feature>
<dbReference type="AlphaFoldDB" id="A0A178LTL3"/>
<keyword evidence="9 11" id="KW-0472">Membrane</keyword>
<evidence type="ECO:0000259" key="12">
    <source>
        <dbReference type="PROSITE" id="PS50893"/>
    </source>
</evidence>
<dbReference type="STRING" id="912594.AWC12_17215"/>
<organism evidence="14 15">
    <name type="scientific">Mycolicibacterium iranicum</name>
    <name type="common">Mycobacterium iranicum</name>
    <dbReference type="NCBI Taxonomy" id="912594"/>
    <lineage>
        <taxon>Bacteria</taxon>
        <taxon>Bacillati</taxon>
        <taxon>Actinomycetota</taxon>
        <taxon>Actinomycetes</taxon>
        <taxon>Mycobacteriales</taxon>
        <taxon>Mycobacteriaceae</taxon>
        <taxon>Mycolicibacterium</taxon>
    </lineage>
</organism>
<feature type="domain" description="ABC transporter" evidence="12">
    <location>
        <begin position="309"/>
        <end position="491"/>
    </location>
</feature>
<evidence type="ECO:0000256" key="4">
    <source>
        <dbReference type="ARBA" id="ARBA00022692"/>
    </source>
</evidence>
<dbReference type="InterPro" id="IPR036640">
    <property type="entry name" value="ABC1_TM_sf"/>
</dbReference>
<dbReference type="RefSeq" id="WP_064282654.1">
    <property type="nucleotide sequence ID" value="NZ_LWCS01000028.1"/>
</dbReference>
<dbReference type="InterPro" id="IPR017871">
    <property type="entry name" value="ABC_transporter-like_CS"/>
</dbReference>
<dbReference type="PANTHER" id="PTHR24221:SF654">
    <property type="entry name" value="ATP-BINDING CASSETTE SUB-FAMILY B MEMBER 6"/>
    <property type="match status" value="1"/>
</dbReference>
<comment type="subcellular location">
    <subcellularLocation>
        <location evidence="1">Cell inner membrane</location>
        <topology evidence="1">Multi-pass membrane protein</topology>
    </subcellularLocation>
</comment>
<dbReference type="InterPro" id="IPR003439">
    <property type="entry name" value="ABC_transporter-like_ATP-bd"/>
</dbReference>
<reference evidence="14 15" key="1">
    <citation type="submission" date="2016-04" db="EMBL/GenBank/DDBJ databases">
        <title>Draft Genome Sequences of Staphylococcus capitis Strain H36, S. capitis Strain H65, S. cohnii Strain H62, S. hominis Strain H69, Mycobacterium iranicum Strain H39, Plantibacter sp. Strain H53, Pseudomonas oryzihabitans Strain H72, and Microbacterium sp. Strain H83, isolated from residential settings.</title>
        <authorList>
            <person name="Lymperopoulou D."/>
            <person name="Adams R.I."/>
            <person name="Lindow S."/>
            <person name="Coil D.A."/>
            <person name="Jospin G."/>
            <person name="Eisen J.A."/>
        </authorList>
    </citation>
    <scope>NUCLEOTIDE SEQUENCE [LARGE SCALE GENOMIC DNA]</scope>
    <source>
        <strain evidence="14 15">H39</strain>
    </source>
</reference>
<feature type="transmembrane region" description="Helical" evidence="11">
    <location>
        <begin position="278"/>
        <end position="302"/>
    </location>
</feature>
<evidence type="ECO:0000256" key="10">
    <source>
        <dbReference type="ARBA" id="ARBA00023455"/>
    </source>
</evidence>
<dbReference type="PROSITE" id="PS50929">
    <property type="entry name" value="ABC_TM1F"/>
    <property type="match status" value="1"/>
</dbReference>
<dbReference type="Pfam" id="PF00005">
    <property type="entry name" value="ABC_tran"/>
    <property type="match status" value="1"/>
</dbReference>
<dbReference type="PROSITE" id="PS00211">
    <property type="entry name" value="ABC_TRANSPORTER_1"/>
    <property type="match status" value="1"/>
</dbReference>
<protein>
    <submittedName>
        <fullName evidence="14">ABC transporter ATP-binding protein</fullName>
    </submittedName>
</protein>
<feature type="transmembrane region" description="Helical" evidence="11">
    <location>
        <begin position="239"/>
        <end position="266"/>
    </location>
</feature>
<feature type="transmembrane region" description="Helical" evidence="11">
    <location>
        <begin position="136"/>
        <end position="157"/>
    </location>
</feature>
<dbReference type="SUPFAM" id="SSF90123">
    <property type="entry name" value="ABC transporter transmembrane region"/>
    <property type="match status" value="1"/>
</dbReference>
<keyword evidence="3" id="KW-0997">Cell inner membrane</keyword>
<evidence type="ECO:0000259" key="13">
    <source>
        <dbReference type="PROSITE" id="PS50929"/>
    </source>
</evidence>
<dbReference type="InterPro" id="IPR027417">
    <property type="entry name" value="P-loop_NTPase"/>
</dbReference>
<evidence type="ECO:0000256" key="8">
    <source>
        <dbReference type="ARBA" id="ARBA00022989"/>
    </source>
</evidence>
<gene>
    <name evidence="14" type="ORF">A4X20_22650</name>
</gene>
<dbReference type="GO" id="GO:0140359">
    <property type="term" value="F:ABC-type transporter activity"/>
    <property type="evidence" value="ECO:0007669"/>
    <property type="project" value="InterPro"/>
</dbReference>
<dbReference type="eggNOG" id="COG1132">
    <property type="taxonomic scope" value="Bacteria"/>
</dbReference>
<keyword evidence="2" id="KW-0813">Transport</keyword>
<evidence type="ECO:0000256" key="7">
    <source>
        <dbReference type="ARBA" id="ARBA00022967"/>
    </source>
</evidence>
<dbReference type="InterPro" id="IPR011527">
    <property type="entry name" value="ABC1_TM_dom"/>
</dbReference>
<keyword evidence="5" id="KW-0547">Nucleotide-binding</keyword>
<keyword evidence="4 11" id="KW-0812">Transmembrane</keyword>
<comment type="caution">
    <text evidence="14">The sequence shown here is derived from an EMBL/GenBank/DDBJ whole genome shotgun (WGS) entry which is preliminary data.</text>
</comment>
<evidence type="ECO:0000256" key="11">
    <source>
        <dbReference type="SAM" id="Phobius"/>
    </source>
</evidence>
<dbReference type="SUPFAM" id="SSF52540">
    <property type="entry name" value="P-loop containing nucleoside triphosphate hydrolases"/>
    <property type="match status" value="1"/>
</dbReference>
<evidence type="ECO:0000256" key="3">
    <source>
        <dbReference type="ARBA" id="ARBA00022519"/>
    </source>
</evidence>
<dbReference type="Gene3D" id="1.20.1560.10">
    <property type="entry name" value="ABC transporter type 1, transmembrane domain"/>
    <property type="match status" value="1"/>
</dbReference>
<keyword evidence="7" id="KW-1278">Translocase</keyword>
<dbReference type="Gene3D" id="3.40.50.300">
    <property type="entry name" value="P-loop containing nucleotide triphosphate hydrolases"/>
    <property type="match status" value="2"/>
</dbReference>
<dbReference type="SMART" id="SM00382">
    <property type="entry name" value="AAA"/>
    <property type="match status" value="1"/>
</dbReference>
<dbReference type="InterPro" id="IPR003593">
    <property type="entry name" value="AAA+_ATPase"/>
</dbReference>
<dbReference type="PROSITE" id="PS50893">
    <property type="entry name" value="ABC_TRANSPORTER_2"/>
    <property type="match status" value="1"/>
</dbReference>
<evidence type="ECO:0000256" key="5">
    <source>
        <dbReference type="ARBA" id="ARBA00022741"/>
    </source>
</evidence>